<keyword evidence="1" id="KW-0808">Transferase</keyword>
<sequence>MAYCGPTTYRTVAEWVPSSGGNVPPNAIEVGYDGGDVVYVARAHHNGDNLPGKLVPAHGSCYVPWGGEEHAHHSYEVLTAPYGVTLEWRFASGADIPTGAVQGGSTADGEPLYIGRVNHEGAMVSGKVQPSHGVLYIPYGGAEHSHSSYEVLVARSINF</sequence>
<name>E7D176_LATHE</name>
<organism evidence="1">
    <name type="scientific">Latrodectus hesperus</name>
    <name type="common">Western black widow spider</name>
    <dbReference type="NCBI Taxonomy" id="256737"/>
    <lineage>
        <taxon>Eukaryota</taxon>
        <taxon>Metazoa</taxon>
        <taxon>Ecdysozoa</taxon>
        <taxon>Arthropoda</taxon>
        <taxon>Chelicerata</taxon>
        <taxon>Arachnida</taxon>
        <taxon>Araneae</taxon>
        <taxon>Araneomorphae</taxon>
        <taxon>Entelegynae</taxon>
        <taxon>Araneoidea</taxon>
        <taxon>Theridiidae</taxon>
        <taxon>Latrodectus</taxon>
    </lineage>
</organism>
<dbReference type="SMART" id="SM00696">
    <property type="entry name" value="DM9"/>
    <property type="match status" value="2"/>
</dbReference>
<dbReference type="GO" id="GO:0032259">
    <property type="term" value="P:methylation"/>
    <property type="evidence" value="ECO:0007669"/>
    <property type="project" value="UniProtKB-KW"/>
</dbReference>
<protein>
    <submittedName>
        <fullName evidence="1">Methyltransferase-like protein</fullName>
    </submittedName>
</protein>
<proteinExistence type="evidence at transcript level"/>
<reference evidence="1" key="1">
    <citation type="submission" date="2010-07" db="EMBL/GenBank/DDBJ databases">
        <title>Identification of Proteins Involved in Black Widow Spider Wrapping Silk Fibers.</title>
        <authorList>
            <person name="Nguyen A."/>
            <person name="Verduzco A."/>
            <person name="Vierra C."/>
        </authorList>
    </citation>
    <scope>NUCLEOTIDE SEQUENCE</scope>
</reference>
<dbReference type="PANTHER" id="PTHR31649">
    <property type="entry name" value="AGAP009604-PA"/>
    <property type="match status" value="1"/>
</dbReference>
<dbReference type="AlphaFoldDB" id="E7D176"/>
<accession>E7D176</accession>
<dbReference type="InterPro" id="IPR006616">
    <property type="entry name" value="DM9_repeat"/>
</dbReference>
<dbReference type="GO" id="GO:0008168">
    <property type="term" value="F:methyltransferase activity"/>
    <property type="evidence" value="ECO:0007669"/>
    <property type="project" value="UniProtKB-KW"/>
</dbReference>
<feature type="non-terminal residue" evidence="1">
    <location>
        <position position="159"/>
    </location>
</feature>
<dbReference type="PANTHER" id="PTHR31649:SF1">
    <property type="entry name" value="FARNESOIC ACID O-METHYL TRANSFERASE DOMAIN-CONTAINING PROTEIN"/>
    <property type="match status" value="1"/>
</dbReference>
<dbReference type="EMBL" id="HQ005824">
    <property type="protein sequence ID" value="ADV40120.1"/>
    <property type="molecule type" value="mRNA"/>
</dbReference>
<keyword evidence="1" id="KW-0489">Methyltransferase</keyword>
<evidence type="ECO:0000313" key="1">
    <source>
        <dbReference type="EMBL" id="ADV40120.1"/>
    </source>
</evidence>
<dbReference type="Pfam" id="PF11901">
    <property type="entry name" value="DM9"/>
    <property type="match status" value="1"/>
</dbReference>